<dbReference type="EMBL" id="LXQA011119443">
    <property type="protein sequence ID" value="MCI85606.1"/>
    <property type="molecule type" value="Genomic_DNA"/>
</dbReference>
<organism evidence="2 3">
    <name type="scientific">Trifolium medium</name>
    <dbReference type="NCBI Taxonomy" id="97028"/>
    <lineage>
        <taxon>Eukaryota</taxon>
        <taxon>Viridiplantae</taxon>
        <taxon>Streptophyta</taxon>
        <taxon>Embryophyta</taxon>
        <taxon>Tracheophyta</taxon>
        <taxon>Spermatophyta</taxon>
        <taxon>Magnoliopsida</taxon>
        <taxon>eudicotyledons</taxon>
        <taxon>Gunneridae</taxon>
        <taxon>Pentapetalae</taxon>
        <taxon>rosids</taxon>
        <taxon>fabids</taxon>
        <taxon>Fabales</taxon>
        <taxon>Fabaceae</taxon>
        <taxon>Papilionoideae</taxon>
        <taxon>50 kb inversion clade</taxon>
        <taxon>NPAAA clade</taxon>
        <taxon>Hologalegina</taxon>
        <taxon>IRL clade</taxon>
        <taxon>Trifolieae</taxon>
        <taxon>Trifolium</taxon>
    </lineage>
</organism>
<dbReference type="AlphaFoldDB" id="A0A392VBA2"/>
<reference evidence="2 3" key="1">
    <citation type="journal article" date="2018" name="Front. Plant Sci.">
        <title>Red Clover (Trifolium pratense) and Zigzag Clover (T. medium) - A Picture of Genomic Similarities and Differences.</title>
        <authorList>
            <person name="Dluhosova J."/>
            <person name="Istvanek J."/>
            <person name="Nedelnik J."/>
            <person name="Repkova J."/>
        </authorList>
    </citation>
    <scope>NUCLEOTIDE SEQUENCE [LARGE SCALE GENOMIC DNA]</scope>
    <source>
        <strain evidence="3">cv. 10/8</strain>
        <tissue evidence="2">Leaf</tissue>
    </source>
</reference>
<dbReference type="Proteomes" id="UP000265520">
    <property type="component" value="Unassembled WGS sequence"/>
</dbReference>
<keyword evidence="3" id="KW-1185">Reference proteome</keyword>
<feature type="region of interest" description="Disordered" evidence="1">
    <location>
        <begin position="30"/>
        <end position="52"/>
    </location>
</feature>
<sequence>MRGNCIDIQECVNQKKFENCKCTLPVAPSLGATEPGAGSLRKRGGATVNHAQ</sequence>
<proteinExistence type="predicted"/>
<feature type="non-terminal residue" evidence="2">
    <location>
        <position position="52"/>
    </location>
</feature>
<protein>
    <submittedName>
        <fullName evidence="2">Uncharacterized protein</fullName>
    </submittedName>
</protein>
<evidence type="ECO:0000256" key="1">
    <source>
        <dbReference type="SAM" id="MobiDB-lite"/>
    </source>
</evidence>
<accession>A0A392VBA2</accession>
<comment type="caution">
    <text evidence="2">The sequence shown here is derived from an EMBL/GenBank/DDBJ whole genome shotgun (WGS) entry which is preliminary data.</text>
</comment>
<evidence type="ECO:0000313" key="3">
    <source>
        <dbReference type="Proteomes" id="UP000265520"/>
    </source>
</evidence>
<name>A0A392VBA2_9FABA</name>
<evidence type="ECO:0000313" key="2">
    <source>
        <dbReference type="EMBL" id="MCI85606.1"/>
    </source>
</evidence>